<sequence length="122" mass="13420">MKIENKILILSLIFCGILYTVFRFIFEPSFSNAIPAGYLLGAVNFRYLARGVRKVAEEGRPGTAVIYSQIRLLVSGVFAWYCLVQLKMNVAGMLVGLTVMPVCVPITAIYNNLKGKNDGTPA</sequence>
<feature type="transmembrane region" description="Helical" evidence="1">
    <location>
        <begin position="94"/>
        <end position="113"/>
    </location>
</feature>
<feature type="transmembrane region" description="Helical" evidence="1">
    <location>
        <begin position="70"/>
        <end position="88"/>
    </location>
</feature>
<proteinExistence type="predicted"/>
<evidence type="ECO:0000256" key="1">
    <source>
        <dbReference type="SAM" id="Phobius"/>
    </source>
</evidence>
<dbReference type="AlphaFoldDB" id="A0A4R1K6U1"/>
<evidence type="ECO:0008006" key="4">
    <source>
        <dbReference type="Google" id="ProtNLM"/>
    </source>
</evidence>
<evidence type="ECO:0000313" key="3">
    <source>
        <dbReference type="Proteomes" id="UP000294614"/>
    </source>
</evidence>
<dbReference type="EMBL" id="SMGG01000005">
    <property type="protein sequence ID" value="TCK59965.1"/>
    <property type="molecule type" value="Genomic_DNA"/>
</dbReference>
<name>A0A4R1K6U1_9BACT</name>
<dbReference type="Proteomes" id="UP000294614">
    <property type="component" value="Unassembled WGS sequence"/>
</dbReference>
<gene>
    <name evidence="2" type="ORF">C8D98_2136</name>
</gene>
<keyword evidence="1" id="KW-1133">Transmembrane helix</keyword>
<evidence type="ECO:0000313" key="2">
    <source>
        <dbReference type="EMBL" id="TCK59965.1"/>
    </source>
</evidence>
<accession>A0A4R1K6U1</accession>
<keyword evidence="1" id="KW-0812">Transmembrane</keyword>
<reference evidence="2 3" key="1">
    <citation type="submission" date="2019-03" db="EMBL/GenBank/DDBJ databases">
        <title>Genomic Encyclopedia of Type Strains, Phase IV (KMG-IV): sequencing the most valuable type-strain genomes for metagenomic binning, comparative biology and taxonomic classification.</title>
        <authorList>
            <person name="Goeker M."/>
        </authorList>
    </citation>
    <scope>NUCLEOTIDE SEQUENCE [LARGE SCALE GENOMIC DNA]</scope>
    <source>
        <strain evidence="2 3">DSM 24984</strain>
    </source>
</reference>
<organism evidence="2 3">
    <name type="scientific">Seleniivibrio woodruffii</name>
    <dbReference type="NCBI Taxonomy" id="1078050"/>
    <lineage>
        <taxon>Bacteria</taxon>
        <taxon>Pseudomonadati</taxon>
        <taxon>Deferribacterota</taxon>
        <taxon>Deferribacteres</taxon>
        <taxon>Deferribacterales</taxon>
        <taxon>Geovibrionaceae</taxon>
        <taxon>Seleniivibrio</taxon>
    </lineage>
</organism>
<keyword evidence="3" id="KW-1185">Reference proteome</keyword>
<keyword evidence="1" id="KW-0472">Membrane</keyword>
<feature type="transmembrane region" description="Helical" evidence="1">
    <location>
        <begin position="7"/>
        <end position="26"/>
    </location>
</feature>
<comment type="caution">
    <text evidence="2">The sequence shown here is derived from an EMBL/GenBank/DDBJ whole genome shotgun (WGS) entry which is preliminary data.</text>
</comment>
<protein>
    <recommendedName>
        <fullName evidence="4">ATP synthase I subunit</fullName>
    </recommendedName>
</protein>